<dbReference type="PANTHER" id="PTHR48092">
    <property type="entry name" value="KNIRPS-RELATED PROTEIN-RELATED"/>
    <property type="match status" value="1"/>
</dbReference>
<evidence type="ECO:0000256" key="14">
    <source>
        <dbReference type="SAM" id="MobiDB-lite"/>
    </source>
</evidence>
<dbReference type="PRINTS" id="PR00398">
    <property type="entry name" value="STRDHORMONER"/>
</dbReference>
<evidence type="ECO:0000259" key="15">
    <source>
        <dbReference type="PROSITE" id="PS51030"/>
    </source>
</evidence>
<dbReference type="GO" id="GO:0008270">
    <property type="term" value="F:zinc ion binding"/>
    <property type="evidence" value="ECO:0007669"/>
    <property type="project" value="UniProtKB-KW"/>
</dbReference>
<evidence type="ECO:0000256" key="12">
    <source>
        <dbReference type="ARBA" id="ARBA00053043"/>
    </source>
</evidence>
<dbReference type="InterPro" id="IPR013088">
    <property type="entry name" value="Znf_NHR/GATA"/>
</dbReference>
<evidence type="ECO:0000256" key="7">
    <source>
        <dbReference type="ARBA" id="ARBA00023125"/>
    </source>
</evidence>
<evidence type="ECO:0000256" key="11">
    <source>
        <dbReference type="ARBA" id="ARBA00037977"/>
    </source>
</evidence>
<keyword evidence="4 13" id="KW-0863">Zinc-finger</keyword>
<evidence type="ECO:0000256" key="1">
    <source>
        <dbReference type="ARBA" id="ARBA00004123"/>
    </source>
</evidence>
<dbReference type="SUPFAM" id="SSF57716">
    <property type="entry name" value="Glucocorticoid receptor-like (DNA-binding domain)"/>
    <property type="match status" value="1"/>
</dbReference>
<keyword evidence="6 13" id="KW-0805">Transcription regulation</keyword>
<dbReference type="Pfam" id="PF00105">
    <property type="entry name" value="zf-C4"/>
    <property type="match status" value="1"/>
</dbReference>
<dbReference type="GO" id="GO:0003700">
    <property type="term" value="F:DNA-binding transcription factor activity"/>
    <property type="evidence" value="ECO:0007669"/>
    <property type="project" value="InterPro"/>
</dbReference>
<keyword evidence="8 13" id="KW-0804">Transcription</keyword>
<dbReference type="AlphaFoldDB" id="A0AA47M3J2"/>
<reference evidence="17" key="1">
    <citation type="journal article" date="2023" name="Front. Mar. Sci.">
        <title>A new Merluccius polli reference genome to investigate the effects of global change in West African waters.</title>
        <authorList>
            <person name="Mateo J.L."/>
            <person name="Blanco-Fernandez C."/>
            <person name="Garcia-Vazquez E."/>
            <person name="Machado-Schiaffino G."/>
        </authorList>
    </citation>
    <scope>NUCLEOTIDE SEQUENCE</scope>
    <source>
        <strain evidence="17">C29</strain>
        <tissue evidence="17">Fin</tissue>
    </source>
</reference>
<dbReference type="GO" id="GO:0005634">
    <property type="term" value="C:nucleus"/>
    <property type="evidence" value="ECO:0007669"/>
    <property type="project" value="UniProtKB-SubCell"/>
</dbReference>
<keyword evidence="10 13" id="KW-0539">Nucleus</keyword>
<dbReference type="FunFam" id="1.10.565.10:FF:000015">
    <property type="entry name" value="Nuclear receptor subfamily 6 group A member 1"/>
    <property type="match status" value="1"/>
</dbReference>
<comment type="similarity">
    <text evidence="11">Belongs to the nuclear hormone receptor family. NR6 subfamily.</text>
</comment>
<dbReference type="CDD" id="cd06953">
    <property type="entry name" value="NR_LBD_DHR4_like"/>
    <property type="match status" value="1"/>
</dbReference>
<dbReference type="EMBL" id="JAOPHQ010006045">
    <property type="protein sequence ID" value="KAK0132956.1"/>
    <property type="molecule type" value="Genomic_DNA"/>
</dbReference>
<dbReference type="SMART" id="SM00399">
    <property type="entry name" value="ZnF_C4"/>
    <property type="match status" value="1"/>
</dbReference>
<feature type="compositionally biased region" description="Basic and acidic residues" evidence="14">
    <location>
        <begin position="314"/>
        <end position="331"/>
    </location>
</feature>
<dbReference type="GO" id="GO:0042562">
    <property type="term" value="F:hormone binding"/>
    <property type="evidence" value="ECO:0007669"/>
    <property type="project" value="UniProtKB-ARBA"/>
</dbReference>
<dbReference type="GO" id="GO:0033993">
    <property type="term" value="P:response to lipid"/>
    <property type="evidence" value="ECO:0007669"/>
    <property type="project" value="UniProtKB-ARBA"/>
</dbReference>
<comment type="caution">
    <text evidence="17">The sequence shown here is derived from an EMBL/GenBank/DDBJ whole genome shotgun (WGS) entry which is preliminary data.</text>
</comment>
<protein>
    <submittedName>
        <fullName evidence="17">Nuclear receptor subfamily 6 group A member 1-A</fullName>
    </submittedName>
</protein>
<evidence type="ECO:0000256" key="6">
    <source>
        <dbReference type="ARBA" id="ARBA00023015"/>
    </source>
</evidence>
<comment type="subcellular location">
    <subcellularLocation>
        <location evidence="1 13">Nucleus</location>
    </subcellularLocation>
</comment>
<evidence type="ECO:0000313" key="17">
    <source>
        <dbReference type="EMBL" id="KAK0132956.1"/>
    </source>
</evidence>
<dbReference type="Gene3D" id="1.10.565.10">
    <property type="entry name" value="Retinoid X Receptor"/>
    <property type="match status" value="1"/>
</dbReference>
<feature type="region of interest" description="Disordered" evidence="14">
    <location>
        <begin position="150"/>
        <end position="180"/>
    </location>
</feature>
<evidence type="ECO:0000256" key="2">
    <source>
        <dbReference type="ARBA" id="ARBA00011738"/>
    </source>
</evidence>
<feature type="region of interest" description="Disordered" evidence="14">
    <location>
        <begin position="314"/>
        <end position="356"/>
    </location>
</feature>
<gene>
    <name evidence="17" type="primary">nr6a1a</name>
    <name evidence="17" type="ORF">N1851_031679</name>
</gene>
<dbReference type="Proteomes" id="UP001174136">
    <property type="component" value="Unassembled WGS sequence"/>
</dbReference>
<keyword evidence="9 13" id="KW-0675">Receptor</keyword>
<evidence type="ECO:0000256" key="5">
    <source>
        <dbReference type="ARBA" id="ARBA00022833"/>
    </source>
</evidence>
<keyword evidence="18" id="KW-1185">Reference proteome</keyword>
<dbReference type="PROSITE" id="PS00031">
    <property type="entry name" value="NUCLEAR_REC_DBD_1"/>
    <property type="match status" value="1"/>
</dbReference>
<feature type="compositionally biased region" description="Acidic residues" evidence="14">
    <location>
        <begin position="158"/>
        <end position="175"/>
    </location>
</feature>
<feature type="domain" description="NR LBD" evidence="16">
    <location>
        <begin position="405"/>
        <end position="636"/>
    </location>
</feature>
<comment type="function">
    <text evidence="12">Probable orphan nuclear receptor. Binds to a response element containing repeats of the motif 5'-AGGTCA-3'.</text>
</comment>
<evidence type="ECO:0000256" key="3">
    <source>
        <dbReference type="ARBA" id="ARBA00022723"/>
    </source>
</evidence>
<evidence type="ECO:0000256" key="13">
    <source>
        <dbReference type="RuleBase" id="RU004334"/>
    </source>
</evidence>
<comment type="subunit">
    <text evidence="2">Homodimer.</text>
</comment>
<dbReference type="FunFam" id="3.30.50.10:FF:000006">
    <property type="entry name" value="Nuclear receptor subfamily 5 group A member"/>
    <property type="match status" value="1"/>
</dbReference>
<dbReference type="SUPFAM" id="SSF48508">
    <property type="entry name" value="Nuclear receptor ligand-binding domain"/>
    <property type="match status" value="1"/>
</dbReference>
<accession>A0AA47M3J2</accession>
<keyword evidence="5 13" id="KW-0862">Zinc</keyword>
<dbReference type="PRINTS" id="PR00047">
    <property type="entry name" value="STROIDFINGER"/>
</dbReference>
<evidence type="ECO:0000256" key="9">
    <source>
        <dbReference type="ARBA" id="ARBA00023170"/>
    </source>
</evidence>
<dbReference type="PROSITE" id="PS51030">
    <property type="entry name" value="NUCLEAR_REC_DBD_2"/>
    <property type="match status" value="1"/>
</dbReference>
<dbReference type="Pfam" id="PF00104">
    <property type="entry name" value="Hormone_recep"/>
    <property type="match status" value="1"/>
</dbReference>
<dbReference type="InterPro" id="IPR000536">
    <property type="entry name" value="Nucl_hrmn_rcpt_lig-bd"/>
</dbReference>
<evidence type="ECO:0000256" key="4">
    <source>
        <dbReference type="ARBA" id="ARBA00022771"/>
    </source>
</evidence>
<proteinExistence type="inferred from homology"/>
<dbReference type="InterPro" id="IPR035500">
    <property type="entry name" value="NHR-like_dom_sf"/>
</dbReference>
<feature type="domain" description="Nuclear receptor" evidence="15">
    <location>
        <begin position="207"/>
        <end position="282"/>
    </location>
</feature>
<evidence type="ECO:0000256" key="10">
    <source>
        <dbReference type="ARBA" id="ARBA00023242"/>
    </source>
</evidence>
<name>A0AA47M3J2_MERPO</name>
<evidence type="ECO:0000256" key="8">
    <source>
        <dbReference type="ARBA" id="ARBA00023163"/>
    </source>
</evidence>
<feature type="compositionally biased region" description="Polar residues" evidence="14">
    <location>
        <begin position="332"/>
        <end position="356"/>
    </location>
</feature>
<dbReference type="PROSITE" id="PS51843">
    <property type="entry name" value="NR_LBD"/>
    <property type="match status" value="1"/>
</dbReference>
<evidence type="ECO:0000259" key="16">
    <source>
        <dbReference type="PROSITE" id="PS51843"/>
    </source>
</evidence>
<keyword evidence="7 13" id="KW-0238">DNA-binding</keyword>
<dbReference type="Gene3D" id="3.30.50.10">
    <property type="entry name" value="Erythroid Transcription Factor GATA-1, subunit A"/>
    <property type="match status" value="1"/>
</dbReference>
<dbReference type="InterPro" id="IPR001628">
    <property type="entry name" value="Znf_hrmn_rcpt"/>
</dbReference>
<organism evidence="17 18">
    <name type="scientific">Merluccius polli</name>
    <name type="common">Benguela hake</name>
    <name type="synonym">Merluccius cadenati</name>
    <dbReference type="NCBI Taxonomy" id="89951"/>
    <lineage>
        <taxon>Eukaryota</taxon>
        <taxon>Metazoa</taxon>
        <taxon>Chordata</taxon>
        <taxon>Craniata</taxon>
        <taxon>Vertebrata</taxon>
        <taxon>Euteleostomi</taxon>
        <taxon>Actinopterygii</taxon>
        <taxon>Neopterygii</taxon>
        <taxon>Teleostei</taxon>
        <taxon>Neoteleostei</taxon>
        <taxon>Acanthomorphata</taxon>
        <taxon>Zeiogadaria</taxon>
        <taxon>Gadariae</taxon>
        <taxon>Gadiformes</taxon>
        <taxon>Gadoidei</taxon>
        <taxon>Merlucciidae</taxon>
        <taxon>Merluccius</taxon>
    </lineage>
</organism>
<evidence type="ECO:0000313" key="18">
    <source>
        <dbReference type="Proteomes" id="UP001174136"/>
    </source>
</evidence>
<keyword evidence="3 13" id="KW-0479">Metal-binding</keyword>
<dbReference type="CDD" id="cd07169">
    <property type="entry name" value="NR_DBD_GCNF_like"/>
    <property type="match status" value="1"/>
</dbReference>
<dbReference type="GO" id="GO:0043565">
    <property type="term" value="F:sequence-specific DNA binding"/>
    <property type="evidence" value="ECO:0007669"/>
    <property type="project" value="InterPro"/>
</dbReference>
<dbReference type="InterPro" id="IPR050200">
    <property type="entry name" value="Nuclear_hormone_rcpt_NR3"/>
</dbReference>
<dbReference type="SMART" id="SM00430">
    <property type="entry name" value="HOLI"/>
    <property type="match status" value="1"/>
</dbReference>
<dbReference type="InterPro" id="IPR001723">
    <property type="entry name" value="Nuclear_hrmn_rcpt"/>
</dbReference>
<sequence>MILYHAVVEHCSTPFRPHGCFPLRVLFPLYCYLSFTQNPRGVFVLSDLSCVLSSQLLKHPAGPRLCLTHSSEVGREQITPTCSADQRRPPVTAPWTPAVLHRSLALQERSRGKSQVRTPEGSLGEGVFRGSVSPAGAALDVSQFVPLSRPLGGMKEEDPLDDKLEEEEEEEEEEDVMGRSQGEEGWRWLVSVVMEGRKTKPDDSADQRTCLICGDRATGLHYGIISCEGCKGFFKRSICNKRVYRCSRDKNCEMSRKQRNRCQYCRLLKCLQMGMNRKAIREDGMPGGRNKSIGPVQITEEEIERIMSGQEFKEEAAEHTWGERNVGDSDHSSPSNGASEGNQPSPASTLSSNRSGEMTGYTAAALREQYINTSMSSHYQLLPHLFSYAAQSGLLTPQPRSLYPQSNPLVVQLVAAEDLSPLATPMLIEDGYKVSQVELFALLCRLADELLFRQISWIKKLPFFCELSIEDYTCLLSSTWQELILLSCLTIYSAHIFGDLADVTAKYTPSDDELQGFSEEGMEVMERLIYLFRKFHQLKVSNEEYACMKAINFLNQDIRGLTNVSQLEQLNKRYWYVCQDYTEYKYPHQPKRFPEIMMCLPEIRCIARKLVNVPLEQLPLLFKAVLHSCKSSLSSYRAGAPPCVASGPSPGN</sequence>